<dbReference type="PANTHER" id="PTHR30055">
    <property type="entry name" value="HTH-TYPE TRANSCRIPTIONAL REGULATOR RUTR"/>
    <property type="match status" value="1"/>
</dbReference>
<dbReference type="OMA" id="QQMETCA"/>
<accession>A0A837D7C3</accession>
<dbReference type="EMBL" id="JRZE01000006">
    <property type="protein sequence ID" value="KHF43352.1"/>
    <property type="molecule type" value="Genomic_DNA"/>
</dbReference>
<feature type="domain" description="HTH tetR-type" evidence="5">
    <location>
        <begin position="7"/>
        <end position="66"/>
    </location>
</feature>
<dbReference type="PRINTS" id="PR00455">
    <property type="entry name" value="HTHTETR"/>
</dbReference>
<proteinExistence type="predicted"/>
<dbReference type="Gene3D" id="1.10.357.10">
    <property type="entry name" value="Tetracycline Repressor, domain 2"/>
    <property type="match status" value="1"/>
</dbReference>
<reference evidence="6 7" key="1">
    <citation type="submission" date="2014-10" db="EMBL/GenBank/DDBJ databases">
        <title>Genome sequence of Micropolyspora internatus JCM3315.</title>
        <authorList>
            <person name="Shin S.-K."/>
            <person name="Yi H."/>
        </authorList>
    </citation>
    <scope>NUCLEOTIDE SEQUENCE [LARGE SCALE GENOMIC DNA]</scope>
    <source>
        <strain evidence="6 7">JCM 3315</strain>
    </source>
</reference>
<dbReference type="InterPro" id="IPR009057">
    <property type="entry name" value="Homeodomain-like_sf"/>
</dbReference>
<dbReference type="PROSITE" id="PS01081">
    <property type="entry name" value="HTH_TETR_1"/>
    <property type="match status" value="1"/>
</dbReference>
<protein>
    <submittedName>
        <fullName evidence="6">Transcriptional regulator, tetR family</fullName>
    </submittedName>
</protein>
<evidence type="ECO:0000256" key="1">
    <source>
        <dbReference type="ARBA" id="ARBA00023015"/>
    </source>
</evidence>
<dbReference type="InterPro" id="IPR050109">
    <property type="entry name" value="HTH-type_TetR-like_transc_reg"/>
</dbReference>
<name>A0A837D7C3_9PSEU</name>
<dbReference type="RefSeq" id="WP_015786426.1">
    <property type="nucleotide sequence ID" value="NZ_CALJZO010000019.1"/>
</dbReference>
<dbReference type="GO" id="GO:0000976">
    <property type="term" value="F:transcription cis-regulatory region binding"/>
    <property type="evidence" value="ECO:0007669"/>
    <property type="project" value="TreeGrafter"/>
</dbReference>
<dbReference type="InterPro" id="IPR023772">
    <property type="entry name" value="DNA-bd_HTH_TetR-type_CS"/>
</dbReference>
<evidence type="ECO:0000256" key="4">
    <source>
        <dbReference type="PROSITE-ProRule" id="PRU00335"/>
    </source>
</evidence>
<dbReference type="InterPro" id="IPR001647">
    <property type="entry name" value="HTH_TetR"/>
</dbReference>
<feature type="DNA-binding region" description="H-T-H motif" evidence="4">
    <location>
        <begin position="29"/>
        <end position="48"/>
    </location>
</feature>
<sequence length="199" mass="22233">MVRADATLNRQRLVLAVRDAVAEEGPGVSVRDIADRAGVGVTTLYRHFPSKQALLDAPSIDRWATLARLAGQAVAGRGSLPEIVDVLDGLTRMVSTDRGFIAALDLEVGHTPSTIRPWKHRFDRHLAALWVAAQRRGELRRYADPHDVVELAGMIRDPRRRERMMLTLVNGICAEGVDTERLLRRRSDTAMWRAVLRSL</sequence>
<dbReference type="AlphaFoldDB" id="A0A837D7C3"/>
<dbReference type="SUPFAM" id="SSF46689">
    <property type="entry name" value="Homeodomain-like"/>
    <property type="match status" value="1"/>
</dbReference>
<dbReference type="PANTHER" id="PTHR30055:SF234">
    <property type="entry name" value="HTH-TYPE TRANSCRIPTIONAL REGULATOR BETI"/>
    <property type="match status" value="1"/>
</dbReference>
<keyword evidence="2 4" id="KW-0238">DNA-binding</keyword>
<keyword evidence="3" id="KW-0804">Transcription</keyword>
<dbReference type="GO" id="GO:0003700">
    <property type="term" value="F:DNA-binding transcription factor activity"/>
    <property type="evidence" value="ECO:0007669"/>
    <property type="project" value="TreeGrafter"/>
</dbReference>
<organism evidence="6 7">
    <name type="scientific">Saccharomonospora viridis</name>
    <dbReference type="NCBI Taxonomy" id="1852"/>
    <lineage>
        <taxon>Bacteria</taxon>
        <taxon>Bacillati</taxon>
        <taxon>Actinomycetota</taxon>
        <taxon>Actinomycetes</taxon>
        <taxon>Pseudonocardiales</taxon>
        <taxon>Pseudonocardiaceae</taxon>
        <taxon>Saccharomonospora</taxon>
    </lineage>
</organism>
<dbReference type="PROSITE" id="PS50977">
    <property type="entry name" value="HTH_TETR_2"/>
    <property type="match status" value="1"/>
</dbReference>
<evidence type="ECO:0000259" key="5">
    <source>
        <dbReference type="PROSITE" id="PS50977"/>
    </source>
</evidence>
<comment type="caution">
    <text evidence="6">The sequence shown here is derived from an EMBL/GenBank/DDBJ whole genome shotgun (WGS) entry which is preliminary data.</text>
</comment>
<keyword evidence="1" id="KW-0805">Transcription regulation</keyword>
<dbReference type="Pfam" id="PF00440">
    <property type="entry name" value="TetR_N"/>
    <property type="match status" value="1"/>
</dbReference>
<evidence type="ECO:0000313" key="7">
    <source>
        <dbReference type="Proteomes" id="UP000030848"/>
    </source>
</evidence>
<evidence type="ECO:0000256" key="3">
    <source>
        <dbReference type="ARBA" id="ARBA00023163"/>
    </source>
</evidence>
<evidence type="ECO:0000256" key="2">
    <source>
        <dbReference type="ARBA" id="ARBA00023125"/>
    </source>
</evidence>
<gene>
    <name evidence="6" type="ORF">MINT15_35540</name>
</gene>
<evidence type="ECO:0000313" key="6">
    <source>
        <dbReference type="EMBL" id="KHF43352.1"/>
    </source>
</evidence>
<dbReference type="Proteomes" id="UP000030848">
    <property type="component" value="Unassembled WGS sequence"/>
</dbReference>